<accession>A0AA51N642</accession>
<dbReference type="EMBL" id="CP129970">
    <property type="protein sequence ID" value="WMN06894.1"/>
    <property type="molecule type" value="Genomic_DNA"/>
</dbReference>
<sequence length="156" mass="18084">MIQANIKKVQFITGLPLTGKSTFIEEKFNNKNKFYTINYAQKFSKLFGDYDDLNNTYKSQLVCEEIIKDINTLSENSDITLIVEYCTGFHASSAKLESLIDKLIMKNWYVFVKQMETGLKTHRFQQMAENDPSYCPSMILNDHHYKIVSKILDNSA</sequence>
<name>A0AA51N642_9BACT</name>
<dbReference type="AlphaFoldDB" id="A0AA51N642"/>
<organism evidence="1 2">
    <name type="scientific">Marivirga arenosa</name>
    <dbReference type="NCBI Taxonomy" id="3059076"/>
    <lineage>
        <taxon>Bacteria</taxon>
        <taxon>Pseudomonadati</taxon>
        <taxon>Bacteroidota</taxon>
        <taxon>Cytophagia</taxon>
        <taxon>Cytophagales</taxon>
        <taxon>Marivirgaceae</taxon>
        <taxon>Marivirga</taxon>
    </lineage>
</organism>
<dbReference type="InterPro" id="IPR027417">
    <property type="entry name" value="P-loop_NTPase"/>
</dbReference>
<evidence type="ECO:0000313" key="1">
    <source>
        <dbReference type="EMBL" id="WMN06894.1"/>
    </source>
</evidence>
<gene>
    <name evidence="1" type="ORF">QYS48_34140</name>
</gene>
<protein>
    <submittedName>
        <fullName evidence="1">Uncharacterized protein</fullName>
    </submittedName>
</protein>
<proteinExistence type="predicted"/>
<dbReference type="Proteomes" id="UP001244443">
    <property type="component" value="Chromosome"/>
</dbReference>
<dbReference type="RefSeq" id="WP_308356872.1">
    <property type="nucleotide sequence ID" value="NZ_CP129970.2"/>
</dbReference>
<evidence type="ECO:0000313" key="2">
    <source>
        <dbReference type="Proteomes" id="UP001244443"/>
    </source>
</evidence>
<keyword evidence="2" id="KW-1185">Reference proteome</keyword>
<reference evidence="1" key="1">
    <citation type="submission" date="2023-08" db="EMBL/GenBank/DDBJ databases">
        <title>Comparative genomics and taxonomic characterization of three novel marine species of genus Marivirga.</title>
        <authorList>
            <person name="Muhammad N."/>
            <person name="Kim S.-G."/>
        </authorList>
    </citation>
    <scope>NUCLEOTIDE SEQUENCE [LARGE SCALE GENOMIC DNA]</scope>
    <source>
        <strain evidence="1">ABR2-2</strain>
    </source>
</reference>
<dbReference type="Gene3D" id="3.40.50.300">
    <property type="entry name" value="P-loop containing nucleotide triphosphate hydrolases"/>
    <property type="match status" value="1"/>
</dbReference>